<reference evidence="1 2" key="1">
    <citation type="submission" date="2019-02" db="EMBL/GenBank/DDBJ databases">
        <title>Deep-cultivation of Planctomycetes and their phenomic and genomic characterization uncovers novel biology.</title>
        <authorList>
            <person name="Wiegand S."/>
            <person name="Jogler M."/>
            <person name="Boedeker C."/>
            <person name="Pinto D."/>
            <person name="Vollmers J."/>
            <person name="Rivas-Marin E."/>
            <person name="Kohn T."/>
            <person name="Peeters S.H."/>
            <person name="Heuer A."/>
            <person name="Rast P."/>
            <person name="Oberbeckmann S."/>
            <person name="Bunk B."/>
            <person name="Jeske O."/>
            <person name="Meyerdierks A."/>
            <person name="Storesund J.E."/>
            <person name="Kallscheuer N."/>
            <person name="Luecker S."/>
            <person name="Lage O.M."/>
            <person name="Pohl T."/>
            <person name="Merkel B.J."/>
            <person name="Hornburger P."/>
            <person name="Mueller R.-W."/>
            <person name="Bruemmer F."/>
            <person name="Labrenz M."/>
            <person name="Spormann A.M."/>
            <person name="Op Den Camp H."/>
            <person name="Overmann J."/>
            <person name="Amann R."/>
            <person name="Jetten M.S.M."/>
            <person name="Mascher T."/>
            <person name="Medema M.H."/>
            <person name="Devos D.P."/>
            <person name="Kaster A.-K."/>
            <person name="Ovreas L."/>
            <person name="Rohde M."/>
            <person name="Galperin M.Y."/>
            <person name="Jogler C."/>
        </authorList>
    </citation>
    <scope>NUCLEOTIDE SEQUENCE [LARGE SCALE GENOMIC DNA]</scope>
    <source>
        <strain evidence="1 2">CA85</strain>
    </source>
</reference>
<organism evidence="1 2">
    <name type="scientific">Allorhodopirellula solitaria</name>
    <dbReference type="NCBI Taxonomy" id="2527987"/>
    <lineage>
        <taxon>Bacteria</taxon>
        <taxon>Pseudomonadati</taxon>
        <taxon>Planctomycetota</taxon>
        <taxon>Planctomycetia</taxon>
        <taxon>Pirellulales</taxon>
        <taxon>Pirellulaceae</taxon>
        <taxon>Allorhodopirellula</taxon>
    </lineage>
</organism>
<accession>A0A5C5XUA1</accession>
<name>A0A5C5XUA1_9BACT</name>
<dbReference type="RefSeq" id="WP_146391569.1">
    <property type="nucleotide sequence ID" value="NZ_SJPK01000005.1"/>
</dbReference>
<keyword evidence="2" id="KW-1185">Reference proteome</keyword>
<dbReference type="OrthoDB" id="275004at2"/>
<gene>
    <name evidence="1" type="ORF">CA85_25590</name>
</gene>
<sequence length="123" mass="13748">MRTLISNLNVIRATRVSGFLSNGISEISAVIAGLTARFAWSAMPVDHREHRDWFWKPLYASVGRTTVDLGGEKRTCFSPQMDQTCPSQSRLWGIPQMTPFAVVPVTRSSRRANRMSQDHAVNG</sequence>
<comment type="caution">
    <text evidence="1">The sequence shown here is derived from an EMBL/GenBank/DDBJ whole genome shotgun (WGS) entry which is preliminary data.</text>
</comment>
<dbReference type="EMBL" id="SJPK01000005">
    <property type="protein sequence ID" value="TWT66464.1"/>
    <property type="molecule type" value="Genomic_DNA"/>
</dbReference>
<dbReference type="AlphaFoldDB" id="A0A5C5XUA1"/>
<protein>
    <submittedName>
        <fullName evidence="1">Uncharacterized protein</fullName>
    </submittedName>
</protein>
<proteinExistence type="predicted"/>
<dbReference type="Proteomes" id="UP000318053">
    <property type="component" value="Unassembled WGS sequence"/>
</dbReference>
<evidence type="ECO:0000313" key="2">
    <source>
        <dbReference type="Proteomes" id="UP000318053"/>
    </source>
</evidence>
<evidence type="ECO:0000313" key="1">
    <source>
        <dbReference type="EMBL" id="TWT66464.1"/>
    </source>
</evidence>